<reference evidence="3 4" key="1">
    <citation type="journal article" date="2015" name="Stand. Genomic Sci.">
        <title>Genomic Encyclopedia of Bacterial and Archaeal Type Strains, Phase III: the genomes of soil and plant-associated and newly described type strains.</title>
        <authorList>
            <person name="Whitman W.B."/>
            <person name="Woyke T."/>
            <person name="Klenk H.P."/>
            <person name="Zhou Y."/>
            <person name="Lilburn T.G."/>
            <person name="Beck B.J."/>
            <person name="De Vos P."/>
            <person name="Vandamme P."/>
            <person name="Eisen J.A."/>
            <person name="Garrity G."/>
            <person name="Hugenholtz P."/>
            <person name="Kyrpides N.C."/>
        </authorList>
    </citation>
    <scope>NUCLEOTIDE SEQUENCE [LARGE SCALE GENOMIC DNA]</scope>
    <source>
        <strain evidence="3 4">CGMCC 1.6847</strain>
    </source>
</reference>
<protein>
    <submittedName>
        <fullName evidence="3">Glycosyltransferase involved in cell wall biosynthesis</fullName>
    </submittedName>
</protein>
<sequence length="382" mass="44051">MNIGIDASNVGGGGGITHLKEILFNFNEEKYKDCITSIIVFASQKVLNEIKNFDKLEKVTFPEFNKGLLSRVFFQLTKYDKEINSRCDLLLSITGDYVGTFKPLVGISRNMLLYERAIWLEIKQPKEVIRFWLNYQKQKKSFKNSDGIIFISQYAKEYINNTLNLEGKTTEVINHGVSQRFSQPLKMHKLISEFTFDNPFKFIYVSPVHMYKHQWNVVRAIANIRSLGYPVELHLIGNVSFTPAGEKLAKATREVDVNNIFIKNHGHVKYDEIDKYYRQSNGIIFASTCENMPNTLIESMASGTPIACSNKEPMPEFLKNNGYYFDSYDINSIQSALEKLILNVSNNDSMAFNNLEEVKKYSWVNTSEKTFDFLLEIYNLNK</sequence>
<dbReference type="RefSeq" id="WP_144894266.1">
    <property type="nucleotide sequence ID" value="NZ_VLKO01000016.1"/>
</dbReference>
<comment type="caution">
    <text evidence="3">The sequence shown here is derived from an EMBL/GenBank/DDBJ whole genome shotgun (WGS) entry which is preliminary data.</text>
</comment>
<organism evidence="3 4">
    <name type="scientific">Flavobacterium tiangeerense</name>
    <dbReference type="NCBI Taxonomy" id="459471"/>
    <lineage>
        <taxon>Bacteria</taxon>
        <taxon>Pseudomonadati</taxon>
        <taxon>Bacteroidota</taxon>
        <taxon>Flavobacteriia</taxon>
        <taxon>Flavobacteriales</taxon>
        <taxon>Flavobacteriaceae</taxon>
        <taxon>Flavobacterium</taxon>
    </lineage>
</organism>
<dbReference type="Gene3D" id="3.40.50.2000">
    <property type="entry name" value="Glycogen Phosphorylase B"/>
    <property type="match status" value="2"/>
</dbReference>
<evidence type="ECO:0000256" key="1">
    <source>
        <dbReference type="ARBA" id="ARBA00022679"/>
    </source>
</evidence>
<dbReference type="SUPFAM" id="SSF53756">
    <property type="entry name" value="UDP-Glycosyltransferase/glycogen phosphorylase"/>
    <property type="match status" value="1"/>
</dbReference>
<feature type="domain" description="Glycosyl transferase family 1" evidence="2">
    <location>
        <begin position="196"/>
        <end position="346"/>
    </location>
</feature>
<keyword evidence="4" id="KW-1185">Reference proteome</keyword>
<evidence type="ECO:0000259" key="2">
    <source>
        <dbReference type="Pfam" id="PF00534"/>
    </source>
</evidence>
<gene>
    <name evidence="3" type="ORF">IQ05_03144</name>
</gene>
<dbReference type="PANTHER" id="PTHR46401:SF2">
    <property type="entry name" value="GLYCOSYLTRANSFERASE WBBK-RELATED"/>
    <property type="match status" value="1"/>
</dbReference>
<name>A0ABY3FJM8_9FLAO</name>
<dbReference type="EMBL" id="VLKO01000016">
    <property type="protein sequence ID" value="TWH99149.1"/>
    <property type="molecule type" value="Genomic_DNA"/>
</dbReference>
<dbReference type="PANTHER" id="PTHR46401">
    <property type="entry name" value="GLYCOSYLTRANSFERASE WBBK-RELATED"/>
    <property type="match status" value="1"/>
</dbReference>
<accession>A0ABY3FJM8</accession>
<dbReference type="InterPro" id="IPR001296">
    <property type="entry name" value="Glyco_trans_1"/>
</dbReference>
<dbReference type="Proteomes" id="UP000317519">
    <property type="component" value="Unassembled WGS sequence"/>
</dbReference>
<evidence type="ECO:0000313" key="4">
    <source>
        <dbReference type="Proteomes" id="UP000317519"/>
    </source>
</evidence>
<dbReference type="Pfam" id="PF00534">
    <property type="entry name" value="Glycos_transf_1"/>
    <property type="match status" value="1"/>
</dbReference>
<keyword evidence="1" id="KW-0808">Transferase</keyword>
<evidence type="ECO:0000313" key="3">
    <source>
        <dbReference type="EMBL" id="TWH99149.1"/>
    </source>
</evidence>
<proteinExistence type="predicted"/>